<dbReference type="GeneID" id="63751162"/>
<dbReference type="OrthoDB" id="3926760at2759"/>
<keyword evidence="3" id="KW-1185">Reference proteome</keyword>
<evidence type="ECO:0000313" key="2">
    <source>
        <dbReference type="EMBL" id="OJJ35229.1"/>
    </source>
</evidence>
<feature type="compositionally biased region" description="Polar residues" evidence="1">
    <location>
        <begin position="110"/>
        <end position="160"/>
    </location>
</feature>
<gene>
    <name evidence="2" type="ORF">ASPWEDRAFT_40406</name>
</gene>
<name>A0A1L9RJW2_ASPWE</name>
<dbReference type="Proteomes" id="UP000184383">
    <property type="component" value="Unassembled WGS sequence"/>
</dbReference>
<organism evidence="2 3">
    <name type="scientific">Aspergillus wentii DTO 134E9</name>
    <dbReference type="NCBI Taxonomy" id="1073089"/>
    <lineage>
        <taxon>Eukaryota</taxon>
        <taxon>Fungi</taxon>
        <taxon>Dikarya</taxon>
        <taxon>Ascomycota</taxon>
        <taxon>Pezizomycotina</taxon>
        <taxon>Eurotiomycetes</taxon>
        <taxon>Eurotiomycetidae</taxon>
        <taxon>Eurotiales</taxon>
        <taxon>Aspergillaceae</taxon>
        <taxon>Aspergillus</taxon>
        <taxon>Aspergillus subgen. Cremei</taxon>
    </lineage>
</organism>
<feature type="region of interest" description="Disordered" evidence="1">
    <location>
        <begin position="101"/>
        <end position="257"/>
    </location>
</feature>
<accession>A0A1L9RJW2</accession>
<dbReference type="STRING" id="1073089.A0A1L9RJW2"/>
<protein>
    <submittedName>
        <fullName evidence="2">Uncharacterized protein</fullName>
    </submittedName>
</protein>
<dbReference type="AlphaFoldDB" id="A0A1L9RJW2"/>
<feature type="compositionally biased region" description="Polar residues" evidence="1">
    <location>
        <begin position="222"/>
        <end position="235"/>
    </location>
</feature>
<dbReference type="EMBL" id="KV878212">
    <property type="protein sequence ID" value="OJJ35229.1"/>
    <property type="molecule type" value="Genomic_DNA"/>
</dbReference>
<dbReference type="VEuPathDB" id="FungiDB:ASPWEDRAFT_40406"/>
<sequence>MSEEVGEAAEERRRIAREEIQRRSVFLDARRRKRTSQPGSFDSLVDDEGRLRDLDILEKSTDALATSTAVDLAASQHVQRGGISANHSDENQMLDTTDRDRLHIDMPSPGNRSTTLVDLTPTSEVPDHGNSQEIDQSGFFSVASQTDSLASSHTEEQSQGYAHAHPDPPSNETHQDLRSPFADLSDLGSEKFTSVHETRPTTPSSADGSFSHVYETAEDASSDGTLSDLGQTTGGVATPASWSEVGSVISDDDIHHL</sequence>
<evidence type="ECO:0000313" key="3">
    <source>
        <dbReference type="Proteomes" id="UP000184383"/>
    </source>
</evidence>
<evidence type="ECO:0000256" key="1">
    <source>
        <dbReference type="SAM" id="MobiDB-lite"/>
    </source>
</evidence>
<proteinExistence type="predicted"/>
<reference evidence="3" key="1">
    <citation type="journal article" date="2017" name="Genome Biol.">
        <title>Comparative genomics reveals high biological diversity and specific adaptations in the industrially and medically important fungal genus Aspergillus.</title>
        <authorList>
            <person name="de Vries R.P."/>
            <person name="Riley R."/>
            <person name="Wiebenga A."/>
            <person name="Aguilar-Osorio G."/>
            <person name="Amillis S."/>
            <person name="Uchima C.A."/>
            <person name="Anderluh G."/>
            <person name="Asadollahi M."/>
            <person name="Askin M."/>
            <person name="Barry K."/>
            <person name="Battaglia E."/>
            <person name="Bayram O."/>
            <person name="Benocci T."/>
            <person name="Braus-Stromeyer S.A."/>
            <person name="Caldana C."/>
            <person name="Canovas D."/>
            <person name="Cerqueira G.C."/>
            <person name="Chen F."/>
            <person name="Chen W."/>
            <person name="Choi C."/>
            <person name="Clum A."/>
            <person name="Dos Santos R.A."/>
            <person name="Damasio A.R."/>
            <person name="Diallinas G."/>
            <person name="Emri T."/>
            <person name="Fekete E."/>
            <person name="Flipphi M."/>
            <person name="Freyberg S."/>
            <person name="Gallo A."/>
            <person name="Gournas C."/>
            <person name="Habgood R."/>
            <person name="Hainaut M."/>
            <person name="Harispe M.L."/>
            <person name="Henrissat B."/>
            <person name="Hilden K.S."/>
            <person name="Hope R."/>
            <person name="Hossain A."/>
            <person name="Karabika E."/>
            <person name="Karaffa L."/>
            <person name="Karanyi Z."/>
            <person name="Krasevec N."/>
            <person name="Kuo A."/>
            <person name="Kusch H."/>
            <person name="LaButti K."/>
            <person name="Lagendijk E.L."/>
            <person name="Lapidus A."/>
            <person name="Levasseur A."/>
            <person name="Lindquist E."/>
            <person name="Lipzen A."/>
            <person name="Logrieco A.F."/>
            <person name="MacCabe A."/>
            <person name="Maekelae M.R."/>
            <person name="Malavazi I."/>
            <person name="Melin P."/>
            <person name="Meyer V."/>
            <person name="Mielnichuk N."/>
            <person name="Miskei M."/>
            <person name="Molnar A.P."/>
            <person name="Mule G."/>
            <person name="Ngan C.Y."/>
            <person name="Orejas M."/>
            <person name="Orosz E."/>
            <person name="Ouedraogo J.P."/>
            <person name="Overkamp K.M."/>
            <person name="Park H.-S."/>
            <person name="Perrone G."/>
            <person name="Piumi F."/>
            <person name="Punt P.J."/>
            <person name="Ram A.F."/>
            <person name="Ramon A."/>
            <person name="Rauscher S."/>
            <person name="Record E."/>
            <person name="Riano-Pachon D.M."/>
            <person name="Robert V."/>
            <person name="Roehrig J."/>
            <person name="Ruller R."/>
            <person name="Salamov A."/>
            <person name="Salih N.S."/>
            <person name="Samson R.A."/>
            <person name="Sandor E."/>
            <person name="Sanguinetti M."/>
            <person name="Schuetze T."/>
            <person name="Sepcic K."/>
            <person name="Shelest E."/>
            <person name="Sherlock G."/>
            <person name="Sophianopoulou V."/>
            <person name="Squina F.M."/>
            <person name="Sun H."/>
            <person name="Susca A."/>
            <person name="Todd R.B."/>
            <person name="Tsang A."/>
            <person name="Unkles S.E."/>
            <person name="van de Wiele N."/>
            <person name="van Rossen-Uffink D."/>
            <person name="Oliveira J.V."/>
            <person name="Vesth T.C."/>
            <person name="Visser J."/>
            <person name="Yu J.-H."/>
            <person name="Zhou M."/>
            <person name="Andersen M.R."/>
            <person name="Archer D.B."/>
            <person name="Baker S.E."/>
            <person name="Benoit I."/>
            <person name="Brakhage A.A."/>
            <person name="Braus G.H."/>
            <person name="Fischer R."/>
            <person name="Frisvad J.C."/>
            <person name="Goldman G.H."/>
            <person name="Houbraken J."/>
            <person name="Oakley B."/>
            <person name="Pocsi I."/>
            <person name="Scazzocchio C."/>
            <person name="Seiboth B."/>
            <person name="vanKuyk P.A."/>
            <person name="Wortman J."/>
            <person name="Dyer P.S."/>
            <person name="Grigoriev I.V."/>
        </authorList>
    </citation>
    <scope>NUCLEOTIDE SEQUENCE [LARGE SCALE GENOMIC DNA]</scope>
    <source>
        <strain evidence="3">DTO 134E9</strain>
    </source>
</reference>
<dbReference type="RefSeq" id="XP_040688905.1">
    <property type="nucleotide sequence ID" value="XM_040835314.1"/>
</dbReference>